<evidence type="ECO:0000256" key="3">
    <source>
        <dbReference type="SAM" id="SignalP"/>
    </source>
</evidence>
<comment type="caution">
    <text evidence="4">The sequence shown here is derived from an EMBL/GenBank/DDBJ whole genome shotgun (WGS) entry which is preliminary data.</text>
</comment>
<evidence type="ECO:0000313" key="5">
    <source>
        <dbReference type="Proteomes" id="UP000735592"/>
    </source>
</evidence>
<dbReference type="InterPro" id="IPR050465">
    <property type="entry name" value="UPF0194_transport"/>
</dbReference>
<dbReference type="Proteomes" id="UP000735592">
    <property type="component" value="Unassembled WGS sequence"/>
</dbReference>
<dbReference type="PANTHER" id="PTHR32347:SF23">
    <property type="entry name" value="BLL5650 PROTEIN"/>
    <property type="match status" value="1"/>
</dbReference>
<gene>
    <name evidence="4" type="ORF">GM655_20075</name>
</gene>
<dbReference type="Gene3D" id="2.40.30.170">
    <property type="match status" value="1"/>
</dbReference>
<keyword evidence="5" id="KW-1185">Reference proteome</keyword>
<feature type="signal peptide" evidence="3">
    <location>
        <begin position="1"/>
        <end position="23"/>
    </location>
</feature>
<sequence>MRQPMKTLPATFLPSTLASLLLAGLLTGCTQQTPAYWSGYAEGEYVYVSSPLAGRVEAVAVLAGQNVAKDSPLFSIDAESEQIAQQEAAARLNSARAQASNLNTGKRRDELAVTRAQLAQARAAEALASHDLQRQQQLAAQGFVSKARAEDAATTLSQSRARVAELAAAVQVAQLPGRQDERTAQRAAAQAAQEVLKQSQWRTRQKQQSAMQAALVAEVYYRVGEYVQAGQPVLSLLPPANIKARFFVPEQDVGTLHAGQAVTISCDGCGAAIPAQISRIATQPEFTPPVIYSNGQRSKLVFMVEARPQLKDATRLKPGQPLDVRLAATTSVQGN</sequence>
<proteinExistence type="predicted"/>
<dbReference type="PROSITE" id="PS51257">
    <property type="entry name" value="PROKAR_LIPOPROTEIN"/>
    <property type="match status" value="1"/>
</dbReference>
<protein>
    <submittedName>
        <fullName evidence="4">HlyD family efflux transporter periplasmic adaptor subunit</fullName>
    </submittedName>
</protein>
<keyword evidence="3" id="KW-0732">Signal</keyword>
<evidence type="ECO:0000256" key="1">
    <source>
        <dbReference type="ARBA" id="ARBA00004196"/>
    </source>
</evidence>
<dbReference type="EMBL" id="WNKW01000007">
    <property type="protein sequence ID" value="MTW35105.1"/>
    <property type="molecule type" value="Genomic_DNA"/>
</dbReference>
<evidence type="ECO:0000256" key="2">
    <source>
        <dbReference type="ARBA" id="ARBA00023054"/>
    </source>
</evidence>
<dbReference type="Gene3D" id="1.10.287.470">
    <property type="entry name" value="Helix hairpin bin"/>
    <property type="match status" value="2"/>
</dbReference>
<accession>A0ABW9STY8</accession>
<dbReference type="PANTHER" id="PTHR32347">
    <property type="entry name" value="EFFLUX SYSTEM COMPONENT YKNX-RELATED"/>
    <property type="match status" value="1"/>
</dbReference>
<organism evidence="4 5">
    <name type="scientific">Pseudoduganella danionis</name>
    <dbReference type="NCBI Taxonomy" id="1890295"/>
    <lineage>
        <taxon>Bacteria</taxon>
        <taxon>Pseudomonadati</taxon>
        <taxon>Pseudomonadota</taxon>
        <taxon>Betaproteobacteria</taxon>
        <taxon>Burkholderiales</taxon>
        <taxon>Oxalobacteraceae</taxon>
        <taxon>Telluria group</taxon>
        <taxon>Pseudoduganella</taxon>
    </lineage>
</organism>
<keyword evidence="2" id="KW-0175">Coiled coil</keyword>
<dbReference type="Gene3D" id="2.40.50.100">
    <property type="match status" value="1"/>
</dbReference>
<feature type="chain" id="PRO_5045656832" evidence="3">
    <location>
        <begin position="24"/>
        <end position="335"/>
    </location>
</feature>
<name>A0ABW9STY8_9BURK</name>
<reference evidence="4 5" key="1">
    <citation type="submission" date="2019-11" db="EMBL/GenBank/DDBJ databases">
        <title>Type strains purchased from KCTC, JCM and DSMZ.</title>
        <authorList>
            <person name="Lu H."/>
        </authorList>
    </citation>
    <scope>NUCLEOTIDE SEQUENCE [LARGE SCALE GENOMIC DNA]</scope>
    <source>
        <strain evidence="4 5">DSM 103461</strain>
    </source>
</reference>
<evidence type="ECO:0000313" key="4">
    <source>
        <dbReference type="EMBL" id="MTW35105.1"/>
    </source>
</evidence>
<comment type="subcellular location">
    <subcellularLocation>
        <location evidence="1">Cell envelope</location>
    </subcellularLocation>
</comment>